<reference evidence="2 3" key="1">
    <citation type="journal article" date="2014" name="Genome Announc.">
        <title>Draft Genome Sequences of Marinobacter similis A3d10T and Marinobacter salarius R9SW1T.</title>
        <authorList>
            <person name="Ivanova E.P."/>
            <person name="Ng H.J."/>
            <person name="Webb H.K."/>
            <person name="Feng G."/>
            <person name="Oshima K."/>
            <person name="Hattori M."/>
            <person name="Ohkuma M."/>
            <person name="Sergeev A.F."/>
            <person name="Mikhailov V.V."/>
            <person name="Crawford R.J."/>
            <person name="Sawabe T."/>
        </authorList>
    </citation>
    <scope>NUCLEOTIDE SEQUENCE [LARGE SCALE GENOMIC DNA]</scope>
    <source>
        <strain evidence="2 3">A3d10</strain>
    </source>
</reference>
<evidence type="ECO:0000313" key="3">
    <source>
        <dbReference type="Proteomes" id="UP000061489"/>
    </source>
</evidence>
<keyword evidence="3" id="KW-1185">Reference proteome</keyword>
<protein>
    <submittedName>
        <fullName evidence="2">Uncharacterized protein</fullName>
    </submittedName>
</protein>
<feature type="region of interest" description="Disordered" evidence="1">
    <location>
        <begin position="1"/>
        <end position="21"/>
    </location>
</feature>
<dbReference type="STRING" id="1420916.AU14_06700"/>
<gene>
    <name evidence="2" type="ORF">AU14_06700</name>
</gene>
<evidence type="ECO:0000256" key="1">
    <source>
        <dbReference type="SAM" id="MobiDB-lite"/>
    </source>
</evidence>
<name>W5YU94_9GAMM</name>
<evidence type="ECO:0000313" key="2">
    <source>
        <dbReference type="EMBL" id="AHI30048.1"/>
    </source>
</evidence>
<accession>W5YU94</accession>
<sequence>MIALGNQAGEGLPGSAGHAGTQHGINQHISFTEQGLPRFRGQGCEFLHLNPISDGLPPGFTGISGQFLCGCHRNALHAHTVTRRIGGHQIAVSAVIASATEHQDRPRFRPLPNQPPKRRMGRALHQFEPVHALLLNHIAVNLPHSIGGKQCVW</sequence>
<dbReference type="KEGG" id="msx:AU14_06700"/>
<organism evidence="2 3">
    <name type="scientific">Marinobacter similis</name>
    <dbReference type="NCBI Taxonomy" id="1420916"/>
    <lineage>
        <taxon>Bacteria</taxon>
        <taxon>Pseudomonadati</taxon>
        <taxon>Pseudomonadota</taxon>
        <taxon>Gammaproteobacteria</taxon>
        <taxon>Pseudomonadales</taxon>
        <taxon>Marinobacteraceae</taxon>
        <taxon>Marinobacter</taxon>
    </lineage>
</organism>
<proteinExistence type="predicted"/>
<dbReference type="EMBL" id="CP007151">
    <property type="protein sequence ID" value="AHI30048.1"/>
    <property type="molecule type" value="Genomic_DNA"/>
</dbReference>
<dbReference type="HOGENOM" id="CLU_1711066_0_0_6"/>
<dbReference type="AlphaFoldDB" id="W5YU94"/>
<dbReference type="Proteomes" id="UP000061489">
    <property type="component" value="Chromosome"/>
</dbReference>